<comment type="caution">
    <text evidence="1">The sequence shown here is derived from an EMBL/GenBank/DDBJ whole genome shotgun (WGS) entry which is preliminary data.</text>
</comment>
<protein>
    <submittedName>
        <fullName evidence="1">Uncharacterized protein</fullName>
    </submittedName>
</protein>
<accession>A0AAD7BA26</accession>
<dbReference type="EMBL" id="JARKIF010000026">
    <property type="protein sequence ID" value="KAJ7614370.1"/>
    <property type="molecule type" value="Genomic_DNA"/>
</dbReference>
<dbReference type="Proteomes" id="UP001221142">
    <property type="component" value="Unassembled WGS sequence"/>
</dbReference>
<organism evidence="1 2">
    <name type="scientific">Roridomyces roridus</name>
    <dbReference type="NCBI Taxonomy" id="1738132"/>
    <lineage>
        <taxon>Eukaryota</taxon>
        <taxon>Fungi</taxon>
        <taxon>Dikarya</taxon>
        <taxon>Basidiomycota</taxon>
        <taxon>Agaricomycotina</taxon>
        <taxon>Agaricomycetes</taxon>
        <taxon>Agaricomycetidae</taxon>
        <taxon>Agaricales</taxon>
        <taxon>Marasmiineae</taxon>
        <taxon>Mycenaceae</taxon>
        <taxon>Roridomyces</taxon>
    </lineage>
</organism>
<sequence length="257" mass="29679">MQRYSPRPSDLIETWADVRYLKCFQSTGFDEELRWHDRHQSNEILAKVLSEYPVLISFGRITSALVLAIPKDMYMCDAMALDLLGLTWDALRPYVKLRILRFDDLRNFFRDPEKCGVLYIPPEETLRFIAVRCISRMNAILCADNCFFQINRAWIPALCSCEPDEVVFDAIRQLDLSQCCGKLAPDKEYHLAHHKDDLGILGPGTFVKILNWSQKWPSTPAHIIESWKRQKAAVQECYADLLEKADSESVEELSSTE</sequence>
<keyword evidence="2" id="KW-1185">Reference proteome</keyword>
<evidence type="ECO:0000313" key="1">
    <source>
        <dbReference type="EMBL" id="KAJ7614370.1"/>
    </source>
</evidence>
<proteinExistence type="predicted"/>
<reference evidence="1" key="1">
    <citation type="submission" date="2023-03" db="EMBL/GenBank/DDBJ databases">
        <title>Massive genome expansion in bonnet fungi (Mycena s.s.) driven by repeated elements and novel gene families across ecological guilds.</title>
        <authorList>
            <consortium name="Lawrence Berkeley National Laboratory"/>
            <person name="Harder C.B."/>
            <person name="Miyauchi S."/>
            <person name="Viragh M."/>
            <person name="Kuo A."/>
            <person name="Thoen E."/>
            <person name="Andreopoulos B."/>
            <person name="Lu D."/>
            <person name="Skrede I."/>
            <person name="Drula E."/>
            <person name="Henrissat B."/>
            <person name="Morin E."/>
            <person name="Kohler A."/>
            <person name="Barry K."/>
            <person name="LaButti K."/>
            <person name="Morin E."/>
            <person name="Salamov A."/>
            <person name="Lipzen A."/>
            <person name="Mereny Z."/>
            <person name="Hegedus B."/>
            <person name="Baldrian P."/>
            <person name="Stursova M."/>
            <person name="Weitz H."/>
            <person name="Taylor A."/>
            <person name="Grigoriev I.V."/>
            <person name="Nagy L.G."/>
            <person name="Martin F."/>
            <person name="Kauserud H."/>
        </authorList>
    </citation>
    <scope>NUCLEOTIDE SEQUENCE</scope>
    <source>
        <strain evidence="1">9284</strain>
    </source>
</reference>
<gene>
    <name evidence="1" type="ORF">FB45DRAFT_253671</name>
</gene>
<dbReference type="AlphaFoldDB" id="A0AAD7BA26"/>
<name>A0AAD7BA26_9AGAR</name>
<evidence type="ECO:0000313" key="2">
    <source>
        <dbReference type="Proteomes" id="UP001221142"/>
    </source>
</evidence>